<evidence type="ECO:0000313" key="1">
    <source>
        <dbReference type="EMBL" id="KAA6340828.1"/>
    </source>
</evidence>
<accession>A0A5J4S4V4</accession>
<reference evidence="1" key="1">
    <citation type="submission" date="2019-03" db="EMBL/GenBank/DDBJ databases">
        <title>Single cell metagenomics reveals metabolic interactions within the superorganism composed of flagellate Streblomastix strix and complex community of Bacteroidetes bacteria on its surface.</title>
        <authorList>
            <person name="Treitli S.C."/>
            <person name="Kolisko M."/>
            <person name="Husnik F."/>
            <person name="Keeling P."/>
            <person name="Hampl V."/>
        </authorList>
    </citation>
    <scope>NUCLEOTIDE SEQUENCE</scope>
    <source>
        <strain evidence="1">STM</strain>
    </source>
</reference>
<protein>
    <submittedName>
        <fullName evidence="1">Uncharacterized protein</fullName>
    </submittedName>
</protein>
<name>A0A5J4S4V4_9ZZZZ</name>
<gene>
    <name evidence="1" type="ORF">EZS27_011322</name>
</gene>
<proteinExistence type="predicted"/>
<dbReference type="EMBL" id="SNRY01000430">
    <property type="protein sequence ID" value="KAA6340828.1"/>
    <property type="molecule type" value="Genomic_DNA"/>
</dbReference>
<organism evidence="1">
    <name type="scientific">termite gut metagenome</name>
    <dbReference type="NCBI Taxonomy" id="433724"/>
    <lineage>
        <taxon>unclassified sequences</taxon>
        <taxon>metagenomes</taxon>
        <taxon>organismal metagenomes</taxon>
    </lineage>
</organism>
<comment type="caution">
    <text evidence="1">The sequence shown here is derived from an EMBL/GenBank/DDBJ whole genome shotgun (WGS) entry which is preliminary data.</text>
</comment>
<sequence>MNFDYRGKLFFTPCKEHLTLYAYGPCVVQHHAILQNKKNM</sequence>
<dbReference type="AlphaFoldDB" id="A0A5J4S4V4"/>